<keyword evidence="9" id="KW-1185">Reference proteome</keyword>
<dbReference type="InterPro" id="IPR032694">
    <property type="entry name" value="CopC/D"/>
</dbReference>
<dbReference type="GO" id="GO:0006825">
    <property type="term" value="P:copper ion transport"/>
    <property type="evidence" value="ECO:0007669"/>
    <property type="project" value="InterPro"/>
</dbReference>
<sequence>MVAATSVLGVTIALLVSGVTVSGVEPTNVAAFARAGMLTALVATVGFSAVGWLLREDSTNRGARLLSASRRQNFHSRQWRYLALSAILGAALALVYAVSSASVITGEPILALTLTEFRIFISQVGLGRALLIVIFGACVVAGMAVASIIRPSMKWAVPAVCISILSLIAVPLSGHGSHESVTSGFVAVHVIAAALWCGLLAALAATARSRIEWAVGLPRFSQVAGWCVLIVALSGVGSAILLSDSLAALVASGYGRVVLAKAFLLVSLVLGGWWWRKHWIEPVSRHKVDSVVTIRRSAIEIAVMVLAIGFAAVLALTVEPTTVTK</sequence>
<protein>
    <recommendedName>
        <fullName evidence="7">Copper resistance protein D domain-containing protein</fullName>
    </recommendedName>
</protein>
<comment type="caution">
    <text evidence="8">The sequence shown here is derived from an EMBL/GenBank/DDBJ whole genome shotgun (WGS) entry which is preliminary data.</text>
</comment>
<evidence type="ECO:0000259" key="7">
    <source>
        <dbReference type="Pfam" id="PF05425"/>
    </source>
</evidence>
<evidence type="ECO:0000256" key="6">
    <source>
        <dbReference type="SAM" id="Phobius"/>
    </source>
</evidence>
<keyword evidence="5 6" id="KW-0472">Membrane</keyword>
<evidence type="ECO:0000256" key="1">
    <source>
        <dbReference type="ARBA" id="ARBA00004651"/>
    </source>
</evidence>
<feature type="transmembrane region" description="Helical" evidence="6">
    <location>
        <begin position="184"/>
        <end position="203"/>
    </location>
</feature>
<feature type="transmembrane region" description="Helical" evidence="6">
    <location>
        <begin position="223"/>
        <end position="242"/>
    </location>
</feature>
<organism evidence="8 9">
    <name type="scientific">Hoyosella rhizosphaerae</name>
    <dbReference type="NCBI Taxonomy" id="1755582"/>
    <lineage>
        <taxon>Bacteria</taxon>
        <taxon>Bacillati</taxon>
        <taxon>Actinomycetota</taxon>
        <taxon>Actinomycetes</taxon>
        <taxon>Mycobacteriales</taxon>
        <taxon>Hoyosellaceae</taxon>
        <taxon>Hoyosella</taxon>
    </lineage>
</organism>
<feature type="transmembrane region" description="Helical" evidence="6">
    <location>
        <begin position="81"/>
        <end position="105"/>
    </location>
</feature>
<dbReference type="EMBL" id="BMJH01000001">
    <property type="protein sequence ID" value="GGC64365.1"/>
    <property type="molecule type" value="Genomic_DNA"/>
</dbReference>
<gene>
    <name evidence="8" type="ORF">GCM10011410_16140</name>
</gene>
<evidence type="ECO:0000313" key="8">
    <source>
        <dbReference type="EMBL" id="GGC64365.1"/>
    </source>
</evidence>
<accession>A0A916U8C4</accession>
<evidence type="ECO:0000256" key="5">
    <source>
        <dbReference type="ARBA" id="ARBA00023136"/>
    </source>
</evidence>
<proteinExistence type="predicted"/>
<feature type="transmembrane region" description="Helical" evidence="6">
    <location>
        <begin position="155"/>
        <end position="172"/>
    </location>
</feature>
<keyword evidence="3 6" id="KW-0812">Transmembrane</keyword>
<dbReference type="InterPro" id="IPR008457">
    <property type="entry name" value="Cu-R_CopD_dom"/>
</dbReference>
<comment type="subcellular location">
    <subcellularLocation>
        <location evidence="1">Cell membrane</location>
        <topology evidence="1">Multi-pass membrane protein</topology>
    </subcellularLocation>
</comment>
<evidence type="ECO:0000256" key="3">
    <source>
        <dbReference type="ARBA" id="ARBA00022692"/>
    </source>
</evidence>
<evidence type="ECO:0000256" key="2">
    <source>
        <dbReference type="ARBA" id="ARBA00022475"/>
    </source>
</evidence>
<dbReference type="PANTHER" id="PTHR34820">
    <property type="entry name" value="INNER MEMBRANE PROTEIN YEBZ"/>
    <property type="match status" value="1"/>
</dbReference>
<feature type="domain" description="Copper resistance protein D" evidence="7">
    <location>
        <begin position="217"/>
        <end position="314"/>
    </location>
</feature>
<reference evidence="8" key="1">
    <citation type="journal article" date="2014" name="Int. J. Syst. Evol. Microbiol.">
        <title>Complete genome sequence of Corynebacterium casei LMG S-19264T (=DSM 44701T), isolated from a smear-ripened cheese.</title>
        <authorList>
            <consortium name="US DOE Joint Genome Institute (JGI-PGF)"/>
            <person name="Walter F."/>
            <person name="Albersmeier A."/>
            <person name="Kalinowski J."/>
            <person name="Ruckert C."/>
        </authorList>
    </citation>
    <scope>NUCLEOTIDE SEQUENCE</scope>
    <source>
        <strain evidence="8">CGMCC 1.15478</strain>
    </source>
</reference>
<dbReference type="Pfam" id="PF05425">
    <property type="entry name" value="CopD"/>
    <property type="match status" value="1"/>
</dbReference>
<feature type="transmembrane region" description="Helical" evidence="6">
    <location>
        <begin position="125"/>
        <end position="148"/>
    </location>
</feature>
<dbReference type="PANTHER" id="PTHR34820:SF4">
    <property type="entry name" value="INNER MEMBRANE PROTEIN YEBZ"/>
    <property type="match status" value="1"/>
</dbReference>
<feature type="transmembrane region" description="Helical" evidence="6">
    <location>
        <begin position="33"/>
        <end position="54"/>
    </location>
</feature>
<name>A0A916U8C4_9ACTN</name>
<dbReference type="AlphaFoldDB" id="A0A916U8C4"/>
<reference evidence="8" key="2">
    <citation type="submission" date="2020-09" db="EMBL/GenBank/DDBJ databases">
        <authorList>
            <person name="Sun Q."/>
            <person name="Zhou Y."/>
        </authorList>
    </citation>
    <scope>NUCLEOTIDE SEQUENCE</scope>
    <source>
        <strain evidence="8">CGMCC 1.15478</strain>
    </source>
</reference>
<keyword evidence="2" id="KW-1003">Cell membrane</keyword>
<feature type="transmembrane region" description="Helical" evidence="6">
    <location>
        <begin position="297"/>
        <end position="318"/>
    </location>
</feature>
<dbReference type="GO" id="GO:0005886">
    <property type="term" value="C:plasma membrane"/>
    <property type="evidence" value="ECO:0007669"/>
    <property type="project" value="UniProtKB-SubCell"/>
</dbReference>
<feature type="transmembrane region" description="Helical" evidence="6">
    <location>
        <begin position="254"/>
        <end position="276"/>
    </location>
</feature>
<dbReference type="Proteomes" id="UP000641514">
    <property type="component" value="Unassembled WGS sequence"/>
</dbReference>
<evidence type="ECO:0000256" key="4">
    <source>
        <dbReference type="ARBA" id="ARBA00022989"/>
    </source>
</evidence>
<evidence type="ECO:0000313" key="9">
    <source>
        <dbReference type="Proteomes" id="UP000641514"/>
    </source>
</evidence>
<keyword evidence="4 6" id="KW-1133">Transmembrane helix</keyword>